<evidence type="ECO:0000313" key="2">
    <source>
        <dbReference type="Proteomes" id="UP000050761"/>
    </source>
</evidence>
<dbReference type="AlphaFoldDB" id="A0A183F4D9"/>
<reference evidence="3" key="2">
    <citation type="submission" date="2019-09" db="UniProtKB">
        <authorList>
            <consortium name="WormBaseParasite"/>
        </authorList>
    </citation>
    <scope>IDENTIFICATION</scope>
</reference>
<sequence length="126" mass="14142">MSETKIDWDKSISKICSSGPTVNITSHKTTRVKTSEERLSPTTTTLSRLFAYNPAGFSLRIPLQEILRTYNDNVSHLVFHGSSLKSMSNIDFGSMNQPINTTASCHVRFEDRNEVNRRSAKPTVHA</sequence>
<accession>A0A183F4D9</accession>
<dbReference type="OrthoDB" id="5842810at2759"/>
<keyword evidence="2" id="KW-1185">Reference proteome</keyword>
<proteinExistence type="predicted"/>
<name>A0A183F4D9_HELPZ</name>
<evidence type="ECO:0000313" key="3">
    <source>
        <dbReference type="WBParaSite" id="HPBE_0000103101-mRNA-1"/>
    </source>
</evidence>
<dbReference type="WBParaSite" id="HPBE_0000103101-mRNA-1">
    <property type="protein sequence ID" value="HPBE_0000103101-mRNA-1"/>
    <property type="gene ID" value="HPBE_0000103101"/>
</dbReference>
<accession>A0A3P7U528</accession>
<dbReference type="Proteomes" id="UP000050761">
    <property type="component" value="Unassembled WGS sequence"/>
</dbReference>
<dbReference type="EMBL" id="UZAH01000977">
    <property type="protein sequence ID" value="VDO19414.1"/>
    <property type="molecule type" value="Genomic_DNA"/>
</dbReference>
<reference evidence="1 2" key="1">
    <citation type="submission" date="2018-11" db="EMBL/GenBank/DDBJ databases">
        <authorList>
            <consortium name="Pathogen Informatics"/>
        </authorList>
    </citation>
    <scope>NUCLEOTIDE SEQUENCE [LARGE SCALE GENOMIC DNA]</scope>
</reference>
<gene>
    <name evidence="1" type="ORF">HPBE_LOCUS1032</name>
</gene>
<evidence type="ECO:0000313" key="1">
    <source>
        <dbReference type="EMBL" id="VDO19414.1"/>
    </source>
</evidence>
<protein>
    <submittedName>
        <fullName evidence="1 3">Uncharacterized protein</fullName>
    </submittedName>
</protein>
<organism evidence="2 3">
    <name type="scientific">Heligmosomoides polygyrus</name>
    <name type="common">Parasitic roundworm</name>
    <dbReference type="NCBI Taxonomy" id="6339"/>
    <lineage>
        <taxon>Eukaryota</taxon>
        <taxon>Metazoa</taxon>
        <taxon>Ecdysozoa</taxon>
        <taxon>Nematoda</taxon>
        <taxon>Chromadorea</taxon>
        <taxon>Rhabditida</taxon>
        <taxon>Rhabditina</taxon>
        <taxon>Rhabditomorpha</taxon>
        <taxon>Strongyloidea</taxon>
        <taxon>Heligmosomidae</taxon>
        <taxon>Heligmosomoides</taxon>
    </lineage>
</organism>